<dbReference type="PANTHER" id="PTHR27009">
    <property type="entry name" value="RUST RESISTANCE KINASE LR10-RELATED"/>
    <property type="match status" value="1"/>
</dbReference>
<dbReference type="InterPro" id="IPR045874">
    <property type="entry name" value="LRK10/LRL21-25-like"/>
</dbReference>
<reference evidence="9 10" key="1">
    <citation type="journal article" date="2023" name="G3 (Bethesda)">
        <title>A chromosome-length genome assembly and annotation of blackberry (Rubus argutus, cv. 'Hillquist').</title>
        <authorList>
            <person name="Bruna T."/>
            <person name="Aryal R."/>
            <person name="Dudchenko O."/>
            <person name="Sargent D.J."/>
            <person name="Mead D."/>
            <person name="Buti M."/>
            <person name="Cavallini A."/>
            <person name="Hytonen T."/>
            <person name="Andres J."/>
            <person name="Pham M."/>
            <person name="Weisz D."/>
            <person name="Mascagni F."/>
            <person name="Usai G."/>
            <person name="Natali L."/>
            <person name="Bassil N."/>
            <person name="Fernandez G.E."/>
            <person name="Lomsadze A."/>
            <person name="Armour M."/>
            <person name="Olukolu B."/>
            <person name="Poorten T."/>
            <person name="Britton C."/>
            <person name="Davik J."/>
            <person name="Ashrafi H."/>
            <person name="Aiden E.L."/>
            <person name="Borodovsky M."/>
            <person name="Worthington M."/>
        </authorList>
    </citation>
    <scope>NUCLEOTIDE SEQUENCE [LARGE SCALE GENOMIC DNA]</scope>
    <source>
        <strain evidence="9">PI 553951</strain>
    </source>
</reference>
<dbReference type="InterPro" id="IPR000719">
    <property type="entry name" value="Prot_kinase_dom"/>
</dbReference>
<evidence type="ECO:0000256" key="1">
    <source>
        <dbReference type="ARBA" id="ARBA00004479"/>
    </source>
</evidence>
<accession>A0AAW1VXN5</accession>
<gene>
    <name evidence="9" type="ORF">M0R45_036362</name>
</gene>
<evidence type="ECO:0000256" key="7">
    <source>
        <dbReference type="ARBA" id="ARBA00023180"/>
    </source>
</evidence>
<dbReference type="PROSITE" id="PS50011">
    <property type="entry name" value="PROTEIN_KINASE_DOM"/>
    <property type="match status" value="1"/>
</dbReference>
<keyword evidence="4" id="KW-0732">Signal</keyword>
<protein>
    <recommendedName>
        <fullName evidence="8">Protein kinase domain-containing protein</fullName>
    </recommendedName>
</protein>
<dbReference type="GO" id="GO:0005524">
    <property type="term" value="F:ATP binding"/>
    <property type="evidence" value="ECO:0007669"/>
    <property type="project" value="InterPro"/>
</dbReference>
<evidence type="ECO:0000256" key="6">
    <source>
        <dbReference type="ARBA" id="ARBA00023136"/>
    </source>
</evidence>
<evidence type="ECO:0000259" key="8">
    <source>
        <dbReference type="PROSITE" id="PS50011"/>
    </source>
</evidence>
<evidence type="ECO:0000256" key="4">
    <source>
        <dbReference type="ARBA" id="ARBA00022729"/>
    </source>
</evidence>
<keyword evidence="7" id="KW-0325">Glycoprotein</keyword>
<feature type="domain" description="Protein kinase" evidence="8">
    <location>
        <begin position="1"/>
        <end position="122"/>
    </location>
</feature>
<evidence type="ECO:0000256" key="2">
    <source>
        <dbReference type="ARBA" id="ARBA00022527"/>
    </source>
</evidence>
<dbReference type="InterPro" id="IPR001245">
    <property type="entry name" value="Ser-Thr/Tyr_kinase_cat_dom"/>
</dbReference>
<sequence>MGYIAPELFYKNIGGVSNKADIYSFGMLLMEIAGKRKNLNEFAANSSQIYFPSWVYDQFNKGKDMEIEDATDEEKKITKKMLKVALWCIQMKPSDRPNSMNQVVKMLEGEIECIPMPPPPFISTRDASSGR</sequence>
<dbReference type="InterPro" id="IPR011009">
    <property type="entry name" value="Kinase-like_dom_sf"/>
</dbReference>
<evidence type="ECO:0000256" key="3">
    <source>
        <dbReference type="ARBA" id="ARBA00022692"/>
    </source>
</evidence>
<comment type="subcellular location">
    <subcellularLocation>
        <location evidence="1">Membrane</location>
        <topology evidence="1">Single-pass type I membrane protein</topology>
    </subcellularLocation>
</comment>
<evidence type="ECO:0000313" key="10">
    <source>
        <dbReference type="Proteomes" id="UP001457282"/>
    </source>
</evidence>
<dbReference type="GO" id="GO:0016020">
    <property type="term" value="C:membrane"/>
    <property type="evidence" value="ECO:0007669"/>
    <property type="project" value="UniProtKB-SubCell"/>
</dbReference>
<keyword evidence="3" id="KW-0812">Transmembrane</keyword>
<keyword evidence="10" id="KW-1185">Reference proteome</keyword>
<organism evidence="9 10">
    <name type="scientific">Rubus argutus</name>
    <name type="common">Southern blackberry</name>
    <dbReference type="NCBI Taxonomy" id="59490"/>
    <lineage>
        <taxon>Eukaryota</taxon>
        <taxon>Viridiplantae</taxon>
        <taxon>Streptophyta</taxon>
        <taxon>Embryophyta</taxon>
        <taxon>Tracheophyta</taxon>
        <taxon>Spermatophyta</taxon>
        <taxon>Magnoliopsida</taxon>
        <taxon>eudicotyledons</taxon>
        <taxon>Gunneridae</taxon>
        <taxon>Pentapetalae</taxon>
        <taxon>rosids</taxon>
        <taxon>fabids</taxon>
        <taxon>Rosales</taxon>
        <taxon>Rosaceae</taxon>
        <taxon>Rosoideae</taxon>
        <taxon>Rosoideae incertae sedis</taxon>
        <taxon>Rubus</taxon>
    </lineage>
</organism>
<comment type="caution">
    <text evidence="9">The sequence shown here is derived from an EMBL/GenBank/DDBJ whole genome shotgun (WGS) entry which is preliminary data.</text>
</comment>
<keyword evidence="2" id="KW-0808">Transferase</keyword>
<dbReference type="Gene3D" id="1.10.510.10">
    <property type="entry name" value="Transferase(Phosphotransferase) domain 1"/>
    <property type="match status" value="1"/>
</dbReference>
<dbReference type="Pfam" id="PF07714">
    <property type="entry name" value="PK_Tyr_Ser-Thr"/>
    <property type="match status" value="1"/>
</dbReference>
<dbReference type="GO" id="GO:0004674">
    <property type="term" value="F:protein serine/threonine kinase activity"/>
    <property type="evidence" value="ECO:0007669"/>
    <property type="project" value="UniProtKB-KW"/>
</dbReference>
<name>A0AAW1VXN5_RUBAR</name>
<dbReference type="AlphaFoldDB" id="A0AAW1VXN5"/>
<evidence type="ECO:0000256" key="5">
    <source>
        <dbReference type="ARBA" id="ARBA00022989"/>
    </source>
</evidence>
<dbReference type="EMBL" id="JBEDUW010000007">
    <property type="protein sequence ID" value="KAK9912500.1"/>
    <property type="molecule type" value="Genomic_DNA"/>
</dbReference>
<keyword evidence="2" id="KW-0723">Serine/threonine-protein kinase</keyword>
<keyword evidence="6" id="KW-0472">Membrane</keyword>
<keyword evidence="2" id="KW-0418">Kinase</keyword>
<proteinExistence type="predicted"/>
<dbReference type="Proteomes" id="UP001457282">
    <property type="component" value="Unassembled WGS sequence"/>
</dbReference>
<dbReference type="SUPFAM" id="SSF56112">
    <property type="entry name" value="Protein kinase-like (PK-like)"/>
    <property type="match status" value="1"/>
</dbReference>
<evidence type="ECO:0000313" key="9">
    <source>
        <dbReference type="EMBL" id="KAK9912500.1"/>
    </source>
</evidence>
<keyword evidence="5" id="KW-1133">Transmembrane helix</keyword>